<dbReference type="InterPro" id="IPR045339">
    <property type="entry name" value="DUF6534"/>
</dbReference>
<feature type="non-terminal residue" evidence="2">
    <location>
        <position position="100"/>
    </location>
</feature>
<accession>A0A2A9NJA6</accession>
<evidence type="ECO:0000313" key="2">
    <source>
        <dbReference type="EMBL" id="PFH51075.1"/>
    </source>
</evidence>
<dbReference type="Proteomes" id="UP000242287">
    <property type="component" value="Unassembled WGS sequence"/>
</dbReference>
<evidence type="ECO:0000259" key="1">
    <source>
        <dbReference type="Pfam" id="PF20152"/>
    </source>
</evidence>
<gene>
    <name evidence="2" type="ORF">AMATHDRAFT_108302</name>
</gene>
<protein>
    <recommendedName>
        <fullName evidence="1">DUF6534 domain-containing protein</fullName>
    </recommendedName>
</protein>
<feature type="non-terminal residue" evidence="2">
    <location>
        <position position="1"/>
    </location>
</feature>
<dbReference type="EMBL" id="KZ301992">
    <property type="protein sequence ID" value="PFH51075.1"/>
    <property type="molecule type" value="Genomic_DNA"/>
</dbReference>
<evidence type="ECO:0000313" key="3">
    <source>
        <dbReference type="Proteomes" id="UP000242287"/>
    </source>
</evidence>
<keyword evidence="3" id="KW-1185">Reference proteome</keyword>
<dbReference type="AlphaFoldDB" id="A0A2A9NJA6"/>
<proteinExistence type="predicted"/>
<dbReference type="Pfam" id="PF20152">
    <property type="entry name" value="DUF6534"/>
    <property type="match status" value="1"/>
</dbReference>
<sequence length="100" mass="10874">VWLIPSVICDILIAVIMVRSLSRRTLLSKTVKTHVTRLTRLVLETGSLTGTSLALFSLTWAITDYTASTCAAPTLAISKIYANSVMVLLNNRLNIVGGRN</sequence>
<feature type="domain" description="DUF6534" evidence="1">
    <location>
        <begin position="6"/>
        <end position="92"/>
    </location>
</feature>
<dbReference type="OrthoDB" id="3070057at2759"/>
<organism evidence="2 3">
    <name type="scientific">Amanita thiersii Skay4041</name>
    <dbReference type="NCBI Taxonomy" id="703135"/>
    <lineage>
        <taxon>Eukaryota</taxon>
        <taxon>Fungi</taxon>
        <taxon>Dikarya</taxon>
        <taxon>Basidiomycota</taxon>
        <taxon>Agaricomycotina</taxon>
        <taxon>Agaricomycetes</taxon>
        <taxon>Agaricomycetidae</taxon>
        <taxon>Agaricales</taxon>
        <taxon>Pluteineae</taxon>
        <taxon>Amanitaceae</taxon>
        <taxon>Amanita</taxon>
    </lineage>
</organism>
<name>A0A2A9NJA6_9AGAR</name>
<reference evidence="2 3" key="1">
    <citation type="submission" date="2014-02" db="EMBL/GenBank/DDBJ databases">
        <title>Transposable element dynamics among asymbiotic and ectomycorrhizal Amanita fungi.</title>
        <authorList>
            <consortium name="DOE Joint Genome Institute"/>
            <person name="Hess J."/>
            <person name="Skrede I."/>
            <person name="Wolfe B."/>
            <person name="LaButti K."/>
            <person name="Ohm R.A."/>
            <person name="Grigoriev I.V."/>
            <person name="Pringle A."/>
        </authorList>
    </citation>
    <scope>NUCLEOTIDE SEQUENCE [LARGE SCALE GENOMIC DNA]</scope>
    <source>
        <strain evidence="2 3">SKay4041</strain>
    </source>
</reference>
<dbReference type="STRING" id="703135.A0A2A9NJA6"/>